<protein>
    <submittedName>
        <fullName evidence="1">DUF4259 domain-containing protein</fullName>
    </submittedName>
</protein>
<dbReference type="Pfam" id="PF14078">
    <property type="entry name" value="DUF4259"/>
    <property type="match status" value="1"/>
</dbReference>
<sequence length="140" mass="15279">MGAWSHASFGNDDAIDFAAEVAETNDLSRVESAFDAVLAAGDDDLEAPEASQAVAAAEVVARLQGHWGVRNADSESIDAWIERTGITPPRDIVHKARQALDRIVCEPSELLELWQESEDGDKWRDAVRELRARLDGAPAR</sequence>
<dbReference type="AlphaFoldDB" id="A0A0K1ZQQ1"/>
<dbReference type="InterPro" id="IPR025355">
    <property type="entry name" value="DUF4259"/>
</dbReference>
<name>A0A0K1ZQQ1_RALSL</name>
<dbReference type="EMBL" id="LN899824">
    <property type="protein sequence ID" value="CUV30129.1"/>
    <property type="molecule type" value="Genomic_DNA"/>
</dbReference>
<gene>
    <name evidence="1" type="ORF">RSP824_18500</name>
    <name evidence="2" type="ORF">RUN1985_v1_600007</name>
</gene>
<dbReference type="PATRIC" id="fig|305.92.peg.3765"/>
<evidence type="ECO:0000313" key="2">
    <source>
        <dbReference type="EMBL" id="CUV30129.1"/>
    </source>
</evidence>
<dbReference type="Proteomes" id="UP000262427">
    <property type="component" value="Chromosome MP"/>
</dbReference>
<organism evidence="2">
    <name type="scientific">Ralstonia solanacearum</name>
    <name type="common">Pseudomonas solanacearum</name>
    <dbReference type="NCBI Taxonomy" id="305"/>
    <lineage>
        <taxon>Bacteria</taxon>
        <taxon>Pseudomonadati</taxon>
        <taxon>Pseudomonadota</taxon>
        <taxon>Betaproteobacteria</taxon>
        <taxon>Burkholderiales</taxon>
        <taxon>Burkholderiaceae</taxon>
        <taxon>Ralstonia</taxon>
        <taxon>Ralstonia solanacearum species complex</taxon>
    </lineage>
</organism>
<accession>A0A0K1ZQQ1</accession>
<reference evidence="3" key="3">
    <citation type="submission" date="2018-01" db="EMBL/GenBank/DDBJ databases">
        <title>Raltonia solanacearum P824 infects blueberry.</title>
        <authorList>
            <person name="Bocsanczy A.M."/>
            <person name="Norman D.J."/>
        </authorList>
    </citation>
    <scope>NUCLEOTIDE SEQUENCE [LARGE SCALE GENOMIC DNA]</scope>
    <source>
        <strain evidence="3">P824</strain>
    </source>
</reference>
<evidence type="ECO:0000313" key="3">
    <source>
        <dbReference type="Proteomes" id="UP000262427"/>
    </source>
</evidence>
<dbReference type="EMBL" id="CP025742">
    <property type="protein sequence ID" value="AYA48470.1"/>
    <property type="molecule type" value="Genomic_DNA"/>
</dbReference>
<reference evidence="2" key="1">
    <citation type="submission" date="2015-10" db="EMBL/GenBank/DDBJ databases">
        <authorList>
            <person name="Gilbert D.G."/>
        </authorList>
    </citation>
    <scope>NUCLEOTIDE SEQUENCE</scope>
    <source>
        <strain evidence="2">Phyl III-seqv23</strain>
    </source>
</reference>
<reference evidence="1" key="2">
    <citation type="submission" date="2018-01" db="EMBL/GenBank/DDBJ databases">
        <title>Ralstonia pseudosolanacearum P824 infects blueberry.</title>
        <authorList>
            <person name="Bocsanczy A.M."/>
            <person name="Norman D.J."/>
        </authorList>
    </citation>
    <scope>NUCLEOTIDE SEQUENCE</scope>
    <source>
        <strain evidence="1">P824</strain>
    </source>
</reference>
<proteinExistence type="predicted"/>
<evidence type="ECO:0000313" key="1">
    <source>
        <dbReference type="EMBL" id="AYA48470.1"/>
    </source>
</evidence>